<sequence>MTEHSPRASEATALYVYAVCRADGSPVLDGVPGVTRDEPLRTLPLGSLTAIVQTVRAAEFTDEAWQERLADEPELERYARAHHGVVSAVAAQAPTVPLPLATLYTAQDRAEAALGDESARFHAALERIAHRAEWGVKVYAAGSPGDDGGGAARRPDPPGTPSTPGTASRADDRRRPGPEAGRAYLERRRNLQARRERQREDSLRVAETVDSRVCRIAAASRRLRPHGPGAAGDHRVQVLNATYLVDEHRSAELELLVEDLRESTGAGIELSGPWVPYSFVGGV</sequence>
<gene>
    <name evidence="5" type="ORF">CP972_11385</name>
</gene>
<protein>
    <submittedName>
        <fullName evidence="5">Gas vesicle protein</fullName>
    </submittedName>
</protein>
<organism evidence="5 6">
    <name type="scientific">Streptomyces prasinus</name>
    <dbReference type="NCBI Taxonomy" id="67345"/>
    <lineage>
        <taxon>Bacteria</taxon>
        <taxon>Bacillati</taxon>
        <taxon>Actinomycetota</taxon>
        <taxon>Actinomycetes</taxon>
        <taxon>Kitasatosporales</taxon>
        <taxon>Streptomycetaceae</taxon>
        <taxon>Streptomyces</taxon>
    </lineage>
</organism>
<dbReference type="GeneID" id="95535154"/>
<evidence type="ECO:0000313" key="5">
    <source>
        <dbReference type="EMBL" id="QEV06202.1"/>
    </source>
</evidence>
<feature type="region of interest" description="Disordered" evidence="4">
    <location>
        <begin position="140"/>
        <end position="202"/>
    </location>
</feature>
<dbReference type="PANTHER" id="PTHR36852">
    <property type="entry name" value="PROTEIN GVPL 2"/>
    <property type="match status" value="1"/>
</dbReference>
<evidence type="ECO:0000256" key="2">
    <source>
        <dbReference type="ARBA" id="ARBA00035108"/>
    </source>
</evidence>
<comment type="similarity">
    <text evidence="3">Belongs to the gas vesicle GvpF/GvpL family.</text>
</comment>
<keyword evidence="1" id="KW-0304">Gas vesicle</keyword>
<evidence type="ECO:0000313" key="6">
    <source>
        <dbReference type="Proteomes" id="UP000326041"/>
    </source>
</evidence>
<name>A0ABX6ATZ3_9ACTN</name>
<proteinExistence type="inferred from homology"/>
<keyword evidence="6" id="KW-1185">Reference proteome</keyword>
<comment type="subcellular location">
    <subcellularLocation>
        <location evidence="2">Gas vesicle</location>
    </subcellularLocation>
</comment>
<dbReference type="Proteomes" id="UP000326041">
    <property type="component" value="Chromosome"/>
</dbReference>
<dbReference type="PANTHER" id="PTHR36852:SF1">
    <property type="entry name" value="PROTEIN GVPL 2"/>
    <property type="match status" value="1"/>
</dbReference>
<dbReference type="InterPro" id="IPR009430">
    <property type="entry name" value="GvpL/GvpF"/>
</dbReference>
<evidence type="ECO:0000256" key="4">
    <source>
        <dbReference type="SAM" id="MobiDB-lite"/>
    </source>
</evidence>
<reference evidence="5 6" key="1">
    <citation type="submission" date="2017-09" db="EMBL/GenBank/DDBJ databases">
        <authorList>
            <person name="Lee N."/>
            <person name="Cho B.-K."/>
        </authorList>
    </citation>
    <scope>NUCLEOTIDE SEQUENCE [LARGE SCALE GENOMIC DNA]</scope>
    <source>
        <strain evidence="5 6">ATCC 13879</strain>
    </source>
</reference>
<accession>A0ABX6ATZ3</accession>
<dbReference type="Pfam" id="PF06386">
    <property type="entry name" value="GvpL_GvpF"/>
    <property type="match status" value="1"/>
</dbReference>
<dbReference type="EMBL" id="CP023697">
    <property type="protein sequence ID" value="QEV06202.1"/>
    <property type="molecule type" value="Genomic_DNA"/>
</dbReference>
<feature type="compositionally biased region" description="Basic and acidic residues" evidence="4">
    <location>
        <begin position="184"/>
        <end position="202"/>
    </location>
</feature>
<evidence type="ECO:0000256" key="3">
    <source>
        <dbReference type="ARBA" id="ARBA00035643"/>
    </source>
</evidence>
<evidence type="ECO:0000256" key="1">
    <source>
        <dbReference type="ARBA" id="ARBA00022987"/>
    </source>
</evidence>
<dbReference type="RefSeq" id="WP_055609353.1">
    <property type="nucleotide sequence ID" value="NZ_CP023697.1"/>
</dbReference>